<dbReference type="InterPro" id="IPR015840">
    <property type="entry name" value="DNA_MeTrfase_ParB"/>
</dbReference>
<dbReference type="InterPro" id="IPR036086">
    <property type="entry name" value="ParB/Sulfiredoxin_sf"/>
</dbReference>
<evidence type="ECO:0000313" key="4">
    <source>
        <dbReference type="EMBL" id="SUS08427.1"/>
    </source>
</evidence>
<dbReference type="SMART" id="SM00470">
    <property type="entry name" value="ParB"/>
    <property type="match status" value="1"/>
</dbReference>
<feature type="domain" description="ParB-like N-terminal" evidence="3">
    <location>
        <begin position="9"/>
        <end position="94"/>
    </location>
</feature>
<protein>
    <submittedName>
        <fullName evidence="4">Methyltransferase</fullName>
        <ecNumber evidence="4">2.1.1.-</ecNumber>
    </submittedName>
</protein>
<dbReference type="EC" id="2.1.1.-" evidence="4"/>
<dbReference type="PIRSF" id="PIRSF036758">
    <property type="entry name" value="Aden_M_ParB"/>
    <property type="match status" value="1"/>
</dbReference>
<dbReference type="InterPro" id="IPR029063">
    <property type="entry name" value="SAM-dependent_MTases_sf"/>
</dbReference>
<keyword evidence="1 4" id="KW-0489">Methyltransferase</keyword>
<dbReference type="GO" id="GO:0032259">
    <property type="term" value="P:methylation"/>
    <property type="evidence" value="ECO:0007669"/>
    <property type="project" value="UniProtKB-KW"/>
</dbReference>
<evidence type="ECO:0000256" key="2">
    <source>
        <dbReference type="ARBA" id="ARBA00022679"/>
    </source>
</evidence>
<dbReference type="Gene3D" id="3.40.50.150">
    <property type="entry name" value="Vaccinia Virus protein VP39"/>
    <property type="match status" value="1"/>
</dbReference>
<dbReference type="InterPro" id="IPR002941">
    <property type="entry name" value="DNA_methylase_N4/N6"/>
</dbReference>
<dbReference type="EMBL" id="UIDG01000620">
    <property type="protein sequence ID" value="SUS08427.1"/>
    <property type="molecule type" value="Genomic_DNA"/>
</dbReference>
<dbReference type="PRINTS" id="PR00508">
    <property type="entry name" value="S21N4MTFRASE"/>
</dbReference>
<proteinExistence type="predicted"/>
<reference evidence="4" key="1">
    <citation type="submission" date="2018-07" db="EMBL/GenBank/DDBJ databases">
        <authorList>
            <person name="Quirk P.G."/>
            <person name="Krulwich T.A."/>
        </authorList>
    </citation>
    <scope>NUCLEOTIDE SEQUENCE</scope>
</reference>
<dbReference type="AlphaFoldDB" id="A0A380TK80"/>
<gene>
    <name evidence="4" type="ORF">DF3PB_670018</name>
</gene>
<dbReference type="Gene3D" id="3.90.1530.10">
    <property type="entry name" value="Conserved hypothetical protein from pyrococcus furiosus pfu- 392566-001, ParB domain"/>
    <property type="match status" value="1"/>
</dbReference>
<organism evidence="4">
    <name type="scientific">metagenome</name>
    <dbReference type="NCBI Taxonomy" id="256318"/>
    <lineage>
        <taxon>unclassified sequences</taxon>
        <taxon>metagenomes</taxon>
    </lineage>
</organism>
<evidence type="ECO:0000259" key="3">
    <source>
        <dbReference type="SMART" id="SM00470"/>
    </source>
</evidence>
<dbReference type="GO" id="GO:0003677">
    <property type="term" value="F:DNA binding"/>
    <property type="evidence" value="ECO:0007669"/>
    <property type="project" value="InterPro"/>
</dbReference>
<dbReference type="SUPFAM" id="SSF110849">
    <property type="entry name" value="ParB/Sulfiredoxin"/>
    <property type="match status" value="1"/>
</dbReference>
<sequence>MPPERLTIEEWPIERLIPYARNPRRNDHVVDRMAAAIGEFGFRLPVLARSDGTLVDGHLRLKAAQRLGLAHVPVVLADDLSEAQIKAFRLLVNRSASWADWDDELLGLELLDLQALDYDLGLTGFDDAELQRLLDLVADEGTAAGADEDAVPEPPAEPVTRPGDLWQLGSHRLLCGDATAADDVTRLLGDAKPHLMVCDPPYGTAYSPSWRNEAGVSNTKRIGTVTNDDRADWREAWALFPGDVAYVWHAGVHARTVAESLDACGFVIRSQLIWVKNRFVLSRGHYHWQHEPCFYAVRDGGESRWQGARDQSTVWPIATNADDDAATVHGTQKPVECMLRPILNNSARGDAVYEPFAGSGSTIIAAEKSGRRCFALEIEPRYCDVIVQRWQHFTGKRATLDGDGRTFDALAAERLPRAA</sequence>
<accession>A0A380TK80</accession>
<dbReference type="GO" id="GO:0008170">
    <property type="term" value="F:N-methyltransferase activity"/>
    <property type="evidence" value="ECO:0007669"/>
    <property type="project" value="InterPro"/>
</dbReference>
<evidence type="ECO:0000256" key="1">
    <source>
        <dbReference type="ARBA" id="ARBA00022603"/>
    </source>
</evidence>
<dbReference type="InterPro" id="IPR001091">
    <property type="entry name" value="RM_Methyltransferase"/>
</dbReference>
<dbReference type="InterPro" id="IPR003115">
    <property type="entry name" value="ParB_N"/>
</dbReference>
<dbReference type="SUPFAM" id="SSF53335">
    <property type="entry name" value="S-adenosyl-L-methionine-dependent methyltransferases"/>
    <property type="match status" value="1"/>
</dbReference>
<keyword evidence="2 4" id="KW-0808">Transferase</keyword>
<dbReference type="Pfam" id="PF01555">
    <property type="entry name" value="N6_N4_Mtase"/>
    <property type="match status" value="1"/>
</dbReference>
<name>A0A380TK80_9ZZZZ</name>